<dbReference type="EMBL" id="AMFJ01034010">
    <property type="protein sequence ID" value="EKD30557.1"/>
    <property type="molecule type" value="Genomic_DNA"/>
</dbReference>
<evidence type="ECO:0000313" key="1">
    <source>
        <dbReference type="EMBL" id="EKD30557.1"/>
    </source>
</evidence>
<sequence length="155" mass="18294">MNNYWTEKDLKDAKKLDIIINGYSWFPMLWSGLIFSFFVLFKSFLISYFPTIQIIYSSNFFLYKAPYVLIIFPIILSRFLILAYIDCMVLWGRYQKFKPIFKSVGGGLRKPSCLFANISSYVPDNSSFVPFNLIFTILIFLVIPIFFIILPYTQY</sequence>
<name>K1XZJ0_9BACT</name>
<dbReference type="AlphaFoldDB" id="K1XZJ0"/>
<proteinExistence type="predicted"/>
<organism evidence="1">
    <name type="scientific">uncultured bacterium</name>
    <name type="common">gcode 4</name>
    <dbReference type="NCBI Taxonomy" id="1234023"/>
    <lineage>
        <taxon>Bacteria</taxon>
        <taxon>environmental samples</taxon>
    </lineage>
</organism>
<gene>
    <name evidence="1" type="ORF">ACD_78C00010G0008</name>
</gene>
<comment type="caution">
    <text evidence="1">The sequence shown here is derived from an EMBL/GenBank/DDBJ whole genome shotgun (WGS) entry which is preliminary data.</text>
</comment>
<accession>K1XZJ0</accession>
<reference evidence="1" key="1">
    <citation type="journal article" date="2012" name="Science">
        <title>Fermentation, hydrogen, and sulfur metabolism in multiple uncultivated bacterial phyla.</title>
        <authorList>
            <person name="Wrighton K.C."/>
            <person name="Thomas B.C."/>
            <person name="Sharon I."/>
            <person name="Miller C.S."/>
            <person name="Castelle C.J."/>
            <person name="VerBerkmoes N.C."/>
            <person name="Wilkins M.J."/>
            <person name="Hettich R.L."/>
            <person name="Lipton M.S."/>
            <person name="Williams K.H."/>
            <person name="Long P.E."/>
            <person name="Banfield J.F."/>
        </authorList>
    </citation>
    <scope>NUCLEOTIDE SEQUENCE [LARGE SCALE GENOMIC DNA]</scope>
</reference>
<protein>
    <submittedName>
        <fullName evidence="1">Uncharacterized protein</fullName>
    </submittedName>
</protein>